<name>A0AAN9ACY5_HALRR</name>
<dbReference type="Proteomes" id="UP001381693">
    <property type="component" value="Unassembled WGS sequence"/>
</dbReference>
<dbReference type="GO" id="GO:0032389">
    <property type="term" value="C:MutLalpha complex"/>
    <property type="evidence" value="ECO:0007669"/>
    <property type="project" value="TreeGrafter"/>
</dbReference>
<dbReference type="GO" id="GO:0004519">
    <property type="term" value="F:endonuclease activity"/>
    <property type="evidence" value="ECO:0007669"/>
    <property type="project" value="UniProtKB-KW"/>
</dbReference>
<protein>
    <submittedName>
        <fullName evidence="2">Mismatch repair endonuclease pms2</fullName>
    </submittedName>
</protein>
<dbReference type="GO" id="GO:0140664">
    <property type="term" value="F:ATP-dependent DNA damage sensor activity"/>
    <property type="evidence" value="ECO:0007669"/>
    <property type="project" value="InterPro"/>
</dbReference>
<gene>
    <name evidence="2" type="primary">PMS2_2</name>
    <name evidence="2" type="ORF">SK128_014828</name>
</gene>
<dbReference type="SUPFAM" id="SSF55874">
    <property type="entry name" value="ATPase domain of HSP90 chaperone/DNA topoisomerase II/histidine kinase"/>
    <property type="match status" value="1"/>
</dbReference>
<keyword evidence="2" id="KW-0378">Hydrolase</keyword>
<dbReference type="GO" id="GO:0016887">
    <property type="term" value="F:ATP hydrolysis activity"/>
    <property type="evidence" value="ECO:0007669"/>
    <property type="project" value="InterPro"/>
</dbReference>
<evidence type="ECO:0000256" key="1">
    <source>
        <dbReference type="ARBA" id="ARBA00006082"/>
    </source>
</evidence>
<reference evidence="2 3" key="1">
    <citation type="submission" date="2023-11" db="EMBL/GenBank/DDBJ databases">
        <title>Halocaridina rubra genome assembly.</title>
        <authorList>
            <person name="Smith C."/>
        </authorList>
    </citation>
    <scope>NUCLEOTIDE SEQUENCE [LARGE SCALE GENOMIC DNA]</scope>
    <source>
        <strain evidence="2">EP-1</strain>
        <tissue evidence="2">Whole</tissue>
    </source>
</reference>
<evidence type="ECO:0000313" key="3">
    <source>
        <dbReference type="Proteomes" id="UP001381693"/>
    </source>
</evidence>
<sequence>MENTNTEENDLATASEETAKSIKAIDRTTVHRICSGQVVLTLATAVKELVENSIDAGATSVEVRLKDHAISLLEVCDNGKGVEEDDFEGLSKNHDQV</sequence>
<dbReference type="Pfam" id="PF13589">
    <property type="entry name" value="HATPase_c_3"/>
    <property type="match status" value="1"/>
</dbReference>
<dbReference type="PANTHER" id="PTHR10073">
    <property type="entry name" value="DNA MISMATCH REPAIR PROTEIN MLH, PMS, MUTL"/>
    <property type="match status" value="1"/>
</dbReference>
<accession>A0AAN9ACY5</accession>
<proteinExistence type="inferred from homology"/>
<comment type="similarity">
    <text evidence="1">Belongs to the DNA mismatch repair MutL/HexB family.</text>
</comment>
<dbReference type="PANTHER" id="PTHR10073:SF52">
    <property type="entry name" value="MISMATCH REPAIR ENDONUCLEASE PMS2"/>
    <property type="match status" value="1"/>
</dbReference>
<evidence type="ECO:0000313" key="2">
    <source>
        <dbReference type="EMBL" id="KAK7083873.1"/>
    </source>
</evidence>
<dbReference type="InterPro" id="IPR038973">
    <property type="entry name" value="MutL/Mlh/Pms-like"/>
</dbReference>
<dbReference type="GO" id="GO:0006298">
    <property type="term" value="P:mismatch repair"/>
    <property type="evidence" value="ECO:0007669"/>
    <property type="project" value="InterPro"/>
</dbReference>
<keyword evidence="2" id="KW-0540">Nuclease</keyword>
<keyword evidence="2" id="KW-0255">Endonuclease</keyword>
<organism evidence="2 3">
    <name type="scientific">Halocaridina rubra</name>
    <name type="common">Hawaiian red shrimp</name>
    <dbReference type="NCBI Taxonomy" id="373956"/>
    <lineage>
        <taxon>Eukaryota</taxon>
        <taxon>Metazoa</taxon>
        <taxon>Ecdysozoa</taxon>
        <taxon>Arthropoda</taxon>
        <taxon>Crustacea</taxon>
        <taxon>Multicrustacea</taxon>
        <taxon>Malacostraca</taxon>
        <taxon>Eumalacostraca</taxon>
        <taxon>Eucarida</taxon>
        <taxon>Decapoda</taxon>
        <taxon>Pleocyemata</taxon>
        <taxon>Caridea</taxon>
        <taxon>Atyoidea</taxon>
        <taxon>Atyidae</taxon>
        <taxon>Halocaridina</taxon>
    </lineage>
</organism>
<dbReference type="AlphaFoldDB" id="A0AAN9ACY5"/>
<comment type="caution">
    <text evidence="2">The sequence shown here is derived from an EMBL/GenBank/DDBJ whole genome shotgun (WGS) entry which is preliminary data.</text>
</comment>
<dbReference type="EMBL" id="JAXCGZ010002459">
    <property type="protein sequence ID" value="KAK7083873.1"/>
    <property type="molecule type" value="Genomic_DNA"/>
</dbReference>
<dbReference type="InterPro" id="IPR036890">
    <property type="entry name" value="HATPase_C_sf"/>
</dbReference>
<keyword evidence="3" id="KW-1185">Reference proteome</keyword>
<dbReference type="Gene3D" id="3.30.565.10">
    <property type="entry name" value="Histidine kinase-like ATPase, C-terminal domain"/>
    <property type="match status" value="1"/>
</dbReference>